<gene>
    <name evidence="2" type="ORF">ABK905_17140</name>
</gene>
<evidence type="ECO:0000256" key="1">
    <source>
        <dbReference type="SAM" id="MobiDB-lite"/>
    </source>
</evidence>
<feature type="compositionally biased region" description="Low complexity" evidence="1">
    <location>
        <begin position="1"/>
        <end position="11"/>
    </location>
</feature>
<sequence length="66" mass="7432">MAIEPLLPTRLPLRRRQQAAGEKNTHPARPVPPQAAIESRLFVDGNHTKKRNLAGNYDLIHEIIIS</sequence>
<organism evidence="2">
    <name type="scientific">Acerihabitans sp. KWT182</name>
    <dbReference type="NCBI Taxonomy" id="3157919"/>
    <lineage>
        <taxon>Bacteria</taxon>
        <taxon>Pseudomonadati</taxon>
        <taxon>Pseudomonadota</taxon>
        <taxon>Gammaproteobacteria</taxon>
        <taxon>Enterobacterales</taxon>
        <taxon>Pectobacteriaceae</taxon>
        <taxon>Acerihabitans</taxon>
    </lineage>
</organism>
<dbReference type="AlphaFoldDB" id="A0AAU7Q5J4"/>
<feature type="region of interest" description="Disordered" evidence="1">
    <location>
        <begin position="1"/>
        <end position="35"/>
    </location>
</feature>
<dbReference type="EMBL" id="CP157947">
    <property type="protein sequence ID" value="XBS68435.1"/>
    <property type="molecule type" value="Genomic_DNA"/>
</dbReference>
<reference evidence="2" key="1">
    <citation type="submission" date="2024-06" db="EMBL/GenBank/DDBJ databases">
        <authorList>
            <person name="Coelho C."/>
            <person name="Bento M."/>
            <person name="Garcia E."/>
            <person name="Camelo A."/>
            <person name="Brandao I."/>
            <person name="Espirito Santo C."/>
            <person name="Trovao J."/>
            <person name="Verissimo A."/>
            <person name="Costa J."/>
            <person name="Tiago I."/>
        </authorList>
    </citation>
    <scope>NUCLEOTIDE SEQUENCE</scope>
    <source>
        <strain evidence="2">KWT182</strain>
    </source>
</reference>
<name>A0AAU7Q5J4_9GAMM</name>
<accession>A0AAU7Q5J4</accession>
<proteinExistence type="predicted"/>
<protein>
    <submittedName>
        <fullName evidence="2">Uncharacterized protein</fullName>
    </submittedName>
</protein>
<evidence type="ECO:0000313" key="2">
    <source>
        <dbReference type="EMBL" id="XBS68435.1"/>
    </source>
</evidence>